<dbReference type="PATRIC" id="fig|657313.3.peg.1658"/>
<sequence>MIVYKGFNEKLQATCGKGIFKYEEGKTYTEEKSKTRSTGFHAAEYILDCLNWYTLDGKNRFFRCEAGGSIDEEEGCSMVVSTELTLEKELNLTEIAFAAMRYIVEHPKRDWRVITRGVCVQEDDAEAIGTDKIAIARGKNPVVAGNRGTVIGLILENADGEIIAASIRKVDDVQTKDSQYYTLTPDRRWVEVHV</sequence>
<feature type="domain" description="DUF7666" evidence="1">
    <location>
        <begin position="1"/>
        <end position="95"/>
    </location>
</feature>
<dbReference type="EMBL" id="FP929055">
    <property type="protein sequence ID" value="CBL26392.1"/>
    <property type="molecule type" value="Genomic_DNA"/>
</dbReference>
<name>D4M580_9FIRM</name>
<gene>
    <name evidence="2" type="ORF">RTO_18300</name>
</gene>
<reference evidence="2 3" key="2">
    <citation type="submission" date="2010-03" db="EMBL/GenBank/DDBJ databases">
        <authorList>
            <person name="Pajon A."/>
        </authorList>
    </citation>
    <scope>NUCLEOTIDE SEQUENCE [LARGE SCALE GENOMIC DNA]</scope>
    <source>
        <strain evidence="2 3">L2-14</strain>
    </source>
</reference>
<proteinExistence type="predicted"/>
<dbReference type="KEGG" id="rto:RTO_18300"/>
<evidence type="ECO:0000259" key="1">
    <source>
        <dbReference type="Pfam" id="PF24703"/>
    </source>
</evidence>
<reference evidence="2 3" key="1">
    <citation type="submission" date="2010-03" db="EMBL/GenBank/DDBJ databases">
        <title>The genome sequence of Ruminococcus torques L2-14.</title>
        <authorList>
            <consortium name="metaHIT consortium -- http://www.metahit.eu/"/>
            <person name="Pajon A."/>
            <person name="Turner K."/>
            <person name="Parkhill J."/>
            <person name="Duncan S."/>
            <person name="Flint H."/>
        </authorList>
    </citation>
    <scope>NUCLEOTIDE SEQUENCE [LARGE SCALE GENOMIC DNA]</scope>
    <source>
        <strain evidence="2 3">L2-14</strain>
    </source>
</reference>
<dbReference type="Pfam" id="PF24703">
    <property type="entry name" value="DUF7666"/>
    <property type="match status" value="1"/>
</dbReference>
<evidence type="ECO:0000313" key="3">
    <source>
        <dbReference type="Proteomes" id="UP000008956"/>
    </source>
</evidence>
<accession>D4M580</accession>
<dbReference type="HOGENOM" id="CLU_104998_0_0_9"/>
<dbReference type="RefSeq" id="WP_015528980.1">
    <property type="nucleotide sequence ID" value="NC_021015.1"/>
</dbReference>
<evidence type="ECO:0000313" key="2">
    <source>
        <dbReference type="EMBL" id="CBL26392.1"/>
    </source>
</evidence>
<organism evidence="2 3">
    <name type="scientific">[Ruminococcus] torques L2-14</name>
    <dbReference type="NCBI Taxonomy" id="657313"/>
    <lineage>
        <taxon>Bacteria</taxon>
        <taxon>Bacillati</taxon>
        <taxon>Bacillota</taxon>
        <taxon>Clostridia</taxon>
        <taxon>Lachnospirales</taxon>
        <taxon>Lachnospiraceae</taxon>
        <taxon>Mediterraneibacter</taxon>
    </lineage>
</organism>
<dbReference type="Proteomes" id="UP000008956">
    <property type="component" value="Chromosome"/>
</dbReference>
<dbReference type="AlphaFoldDB" id="D4M580"/>
<protein>
    <recommendedName>
        <fullName evidence="1">DUF7666 domain-containing protein</fullName>
    </recommendedName>
</protein>
<dbReference type="InterPro" id="IPR056083">
    <property type="entry name" value="DUF7666"/>
</dbReference>